<protein>
    <submittedName>
        <fullName evidence="3">CoB--CoM heterodisulfide reductase subunit B</fullName>
    </submittedName>
</protein>
<feature type="domain" description="Cysteine-rich" evidence="2">
    <location>
        <begin position="151"/>
        <end position="240"/>
    </location>
</feature>
<dbReference type="Gene3D" id="3.40.50.11810">
    <property type="match status" value="1"/>
</dbReference>
<feature type="domain" description="Cysteine-rich" evidence="2">
    <location>
        <begin position="8"/>
        <end position="86"/>
    </location>
</feature>
<evidence type="ECO:0000313" key="4">
    <source>
        <dbReference type="Proteomes" id="UP000317778"/>
    </source>
</evidence>
<keyword evidence="1" id="KW-0560">Oxidoreductase</keyword>
<dbReference type="InterPro" id="IPR051278">
    <property type="entry name" value="HdrB/HdrD_reductase"/>
</dbReference>
<dbReference type="AlphaFoldDB" id="A0A532V065"/>
<organism evidence="3 4">
    <name type="scientific">candidate division TA06 bacterium B3_TA06</name>
    <dbReference type="NCBI Taxonomy" id="2012487"/>
    <lineage>
        <taxon>Bacteria</taxon>
        <taxon>Bacteria division TA06</taxon>
    </lineage>
</organism>
<proteinExistence type="predicted"/>
<sequence length="303" mass="33634">MSDAKRKYALYLGCTVPVRAQNYELSARLIAKHFGIELVDIPEFTCCGFPIKSVDQRSSLVMAARNLALAEKQGLDMVTLCTACTGTQVEANHELKNDSDKLAEVNKILKKDGLEYKGTVNVHHFARLLYEDVGIDRIKQEVKVDLQNLAVGAHPGCHFTKPSEAFEDFDDPENPHVYDDLINATGARSNPYSERELCCGGAILGIRVDVAYAMVGKKLASIKESGSEAMILICPFCNVMYEQNQKKIEKELEQGFAMPCIYYTQLLGLALGYNPDELGFKINRVKPSKILERIGVTSEKTTT</sequence>
<accession>A0A532V065</accession>
<dbReference type="Gene3D" id="1.20.1050.140">
    <property type="match status" value="1"/>
</dbReference>
<name>A0A532V065_UNCT6</name>
<comment type="caution">
    <text evidence="3">The sequence shown here is derived from an EMBL/GenBank/DDBJ whole genome shotgun (WGS) entry which is preliminary data.</text>
</comment>
<dbReference type="EMBL" id="NJBO01000018">
    <property type="protein sequence ID" value="TKJ40529.1"/>
    <property type="molecule type" value="Genomic_DNA"/>
</dbReference>
<dbReference type="GO" id="GO:0016491">
    <property type="term" value="F:oxidoreductase activity"/>
    <property type="evidence" value="ECO:0007669"/>
    <property type="project" value="UniProtKB-KW"/>
</dbReference>
<evidence type="ECO:0000259" key="2">
    <source>
        <dbReference type="Pfam" id="PF02754"/>
    </source>
</evidence>
<dbReference type="Proteomes" id="UP000317778">
    <property type="component" value="Unassembled WGS sequence"/>
</dbReference>
<dbReference type="InterPro" id="IPR004017">
    <property type="entry name" value="Cys_rich_dom"/>
</dbReference>
<reference evidence="3 4" key="1">
    <citation type="submission" date="2017-06" db="EMBL/GenBank/DDBJ databases">
        <title>Novel microbial phyla capable of carbon fixation and sulfur reduction in deep-sea sediments.</title>
        <authorList>
            <person name="Huang J."/>
            <person name="Baker B."/>
            <person name="Wang Y."/>
        </authorList>
    </citation>
    <scope>NUCLEOTIDE SEQUENCE [LARGE SCALE GENOMIC DNA]</scope>
    <source>
        <strain evidence="3">B3_TA06</strain>
    </source>
</reference>
<evidence type="ECO:0000313" key="3">
    <source>
        <dbReference type="EMBL" id="TKJ40529.1"/>
    </source>
</evidence>
<gene>
    <name evidence="3" type="ORF">CEE36_09575</name>
</gene>
<dbReference type="Pfam" id="PF02754">
    <property type="entry name" value="CCG"/>
    <property type="match status" value="2"/>
</dbReference>
<dbReference type="PANTHER" id="PTHR42947:SF1">
    <property type="entry name" value="COB--COM HETERODISULFIDE REDUCTASE SUBUNIT B 1"/>
    <property type="match status" value="1"/>
</dbReference>
<dbReference type="PANTHER" id="PTHR42947">
    <property type="entry name" value="COB--COM HETERODISULFIDE REDUCTASE SUBUNIT B 1"/>
    <property type="match status" value="1"/>
</dbReference>
<evidence type="ECO:0000256" key="1">
    <source>
        <dbReference type="ARBA" id="ARBA00023002"/>
    </source>
</evidence>